<accession>A0A3R8L3X9</accession>
<comment type="caution">
    <text evidence="1">The sequence shown here is derived from an EMBL/GenBank/DDBJ whole genome shotgun (WGS) entry which is preliminary data.</text>
</comment>
<dbReference type="AlphaFoldDB" id="A0A3R8L3X9"/>
<reference evidence="1" key="1">
    <citation type="submission" date="2018-10" db="EMBL/GenBank/DDBJ databases">
        <title>Schaedlerella arabinophila gen. nov. sp. nov., isolated from the mouse intestinal tract and comparative analysis with the genome of the closely related altered Schaedler flora strain ASF502.</title>
        <authorList>
            <person name="Miyake S."/>
            <person name="Soh M."/>
            <person name="Seedorf H."/>
        </authorList>
    </citation>
    <scope>NUCLEOTIDE SEQUENCE [LARGE SCALE GENOMIC DNA]</scope>
    <source>
        <strain evidence="1">DSM 106076</strain>
    </source>
</reference>
<evidence type="ECO:0000313" key="1">
    <source>
        <dbReference type="EMBL" id="RRK34526.1"/>
    </source>
</evidence>
<organism evidence="1 2">
    <name type="scientific">Schaedlerella arabinosiphila</name>
    <dbReference type="NCBI Taxonomy" id="2044587"/>
    <lineage>
        <taxon>Bacteria</taxon>
        <taxon>Bacillati</taxon>
        <taxon>Bacillota</taxon>
        <taxon>Clostridia</taxon>
        <taxon>Lachnospirales</taxon>
        <taxon>Lachnospiraceae</taxon>
        <taxon>Schaedlerella</taxon>
    </lineage>
</organism>
<dbReference type="InterPro" id="IPR011044">
    <property type="entry name" value="Quino_amine_DH_bsu"/>
</dbReference>
<evidence type="ECO:0000313" key="2">
    <source>
        <dbReference type="Proteomes" id="UP000274920"/>
    </source>
</evidence>
<dbReference type="SUPFAM" id="SSF50969">
    <property type="entry name" value="YVTN repeat-like/Quinoprotein amine dehydrogenase"/>
    <property type="match status" value="1"/>
</dbReference>
<gene>
    <name evidence="1" type="ORF">EBB54_26700</name>
</gene>
<dbReference type="Proteomes" id="UP000274920">
    <property type="component" value="Unassembled WGS sequence"/>
</dbReference>
<dbReference type="RefSeq" id="WP_125129636.1">
    <property type="nucleotide sequence ID" value="NZ_RHJS01000002.1"/>
</dbReference>
<protein>
    <recommendedName>
        <fullName evidence="3">WD40 repeat domain-containing protein</fullName>
    </recommendedName>
</protein>
<evidence type="ECO:0008006" key="3">
    <source>
        <dbReference type="Google" id="ProtNLM"/>
    </source>
</evidence>
<name>A0A3R8L3X9_9FIRM</name>
<keyword evidence="2" id="KW-1185">Reference proteome</keyword>
<proteinExistence type="predicted"/>
<dbReference type="EMBL" id="RHJS01000002">
    <property type="protein sequence ID" value="RRK34526.1"/>
    <property type="molecule type" value="Genomic_DNA"/>
</dbReference>
<sequence length="354" mass="41699">MNRKEKYPQIVAISNVDGTLYFKGYNSPGTFMLKKGSESLCVIQEMNKPYIWHQYMYSDCARYKNMLVFVPYVDAEFITILDTQSFKFSYVKNTGGYRYKKAIAYNDQIYMFGEHLDGGRRMLLDMESMNVTSITWKGKKVEPAITFDNGCKINHKVYWPNFGNGTICVFDFENRTTDKIKIKNTDVPILTVTFDGEYFWLSGIGDEVLIWDEMENKIIDVIQLKKIDRECPWDMRFSASRIMGEYVYFSPVYYNNIIRINRKSKKAEYLFEVGDDEVCWNMCEIEKDRIYIDITNYKKDNSRNCIISADGTIREKCTEFSIQNCYFQENLFENLDNNIEVLINYLASDHDQTI</sequence>